<name>A0A2T4MZT6_AERVE</name>
<dbReference type="AlphaFoldDB" id="A0A2T4MZT6"/>
<gene>
    <name evidence="2" type="ORF">DAA48_16180</name>
</gene>
<sequence length="606" mass="69817">MFASTLFKEAPKNIKDNIQENINWARKTLKKDDKITWFLRIFKYRMLKSAMNVSSDGANEAIFPDFENGKRQTTLMPVSDSKWIKKFENEHDASASDILENLMTERAMEDLSLRLEHFMDLRIHSVKNHAFDSQSPSQILDELSDLEQEWMDKTANRSLEEYGEVVMETKDGYTWFDLQTPGCKREGDAMHHCGNGYGRPGQNVYSLRSRDPLRDNHWIPHVTLIMNDVSKGHTGEIKGYGNEKPDEKYWPSIVEFLKTDLVNKMDGGGYKPQNNFMLSDLSTEEIKEISEVKPSLVSFYDHWLFNGKEVNERVINGLSEAIGLSEEDKERNAIEIFSGDDLEDFADTFKLKELGRYVETIKEGYFDVGDVAIDEYECETVLDNLISENHEIIGIVQAYLERNYAEILEDEGIDISSGSGILKAGIFIEDYESDSTIQEALLRASESSAESGAYSELYDAVKATMDAVNTTLECNGLSYEHINDKWKFELSPQDLLKRYHAINEEYGKNYSDEDIIDCVKEEIRDNESFSDLDVPYYGFSGEDRESLKERLLEVLFENLDDFQKELEAEKSQEIVLKSPFTTEQNRESAEKMFIKKHSKKEPEMEI</sequence>
<evidence type="ECO:0000313" key="3">
    <source>
        <dbReference type="Proteomes" id="UP000241986"/>
    </source>
</evidence>
<organism evidence="2 3">
    <name type="scientific">Aeromonas veronii</name>
    <dbReference type="NCBI Taxonomy" id="654"/>
    <lineage>
        <taxon>Bacteria</taxon>
        <taxon>Pseudomonadati</taxon>
        <taxon>Pseudomonadota</taxon>
        <taxon>Gammaproteobacteria</taxon>
        <taxon>Aeromonadales</taxon>
        <taxon>Aeromonadaceae</taxon>
        <taxon>Aeromonas</taxon>
    </lineage>
</organism>
<dbReference type="EMBL" id="PZKL01000037">
    <property type="protein sequence ID" value="PTH80100.1"/>
    <property type="molecule type" value="Genomic_DNA"/>
</dbReference>
<accession>A0A2T4MZT6</accession>
<comment type="caution">
    <text evidence="2">The sequence shown here is derived from an EMBL/GenBank/DDBJ whole genome shotgun (WGS) entry which is preliminary data.</text>
</comment>
<protein>
    <submittedName>
        <fullName evidence="2">Uncharacterized protein</fullName>
    </submittedName>
</protein>
<evidence type="ECO:0000256" key="1">
    <source>
        <dbReference type="SAM" id="MobiDB-lite"/>
    </source>
</evidence>
<proteinExistence type="predicted"/>
<feature type="region of interest" description="Disordered" evidence="1">
    <location>
        <begin position="586"/>
        <end position="606"/>
    </location>
</feature>
<evidence type="ECO:0000313" key="2">
    <source>
        <dbReference type="EMBL" id="PTH80100.1"/>
    </source>
</evidence>
<reference evidence="2 3" key="1">
    <citation type="submission" date="2018-03" db="EMBL/GenBank/DDBJ databases">
        <title>Aeromonas veronii whole genome sequencing and analysis.</title>
        <authorList>
            <person name="Xie H."/>
            <person name="Liu T."/>
            <person name="Wang K."/>
        </authorList>
    </citation>
    <scope>NUCLEOTIDE SEQUENCE [LARGE SCALE GENOMIC DNA]</scope>
    <source>
        <strain evidence="2 3">XH.VA.1</strain>
    </source>
</reference>
<dbReference type="Proteomes" id="UP000241986">
    <property type="component" value="Unassembled WGS sequence"/>
</dbReference>